<protein>
    <submittedName>
        <fullName evidence="1">Uncharacterized protein</fullName>
    </submittedName>
</protein>
<dbReference type="EMBL" id="DTMM01000214">
    <property type="protein sequence ID" value="HFT94219.1"/>
    <property type="molecule type" value="Genomic_DNA"/>
</dbReference>
<proteinExistence type="predicted"/>
<evidence type="ECO:0000313" key="1">
    <source>
        <dbReference type="EMBL" id="HFT94219.1"/>
    </source>
</evidence>
<organism evidence="1">
    <name type="scientific">Leptospirillum ferriphilum</name>
    <dbReference type="NCBI Taxonomy" id="178606"/>
    <lineage>
        <taxon>Bacteria</taxon>
        <taxon>Pseudomonadati</taxon>
        <taxon>Nitrospirota</taxon>
        <taxon>Nitrospiria</taxon>
        <taxon>Nitrospirales</taxon>
        <taxon>Nitrospiraceae</taxon>
        <taxon>Leptospirillum</taxon>
    </lineage>
</organism>
<accession>A0A7C3LUK6</accession>
<name>A0A7C3LUK6_9BACT</name>
<dbReference type="AlphaFoldDB" id="A0A7C3LUK6"/>
<reference evidence="1" key="1">
    <citation type="journal article" date="2020" name="mSystems">
        <title>Genome- and Community-Level Interaction Insights into Carbon Utilization and Element Cycling Functions of Hydrothermarchaeota in Hydrothermal Sediment.</title>
        <authorList>
            <person name="Zhou Z."/>
            <person name="Liu Y."/>
            <person name="Xu W."/>
            <person name="Pan J."/>
            <person name="Luo Z.H."/>
            <person name="Li M."/>
        </authorList>
    </citation>
    <scope>NUCLEOTIDE SEQUENCE [LARGE SCALE GENOMIC DNA]</scope>
    <source>
        <strain evidence="1">SpSt-902</strain>
    </source>
</reference>
<comment type="caution">
    <text evidence="1">The sequence shown here is derived from an EMBL/GenBank/DDBJ whole genome shotgun (WGS) entry which is preliminary data.</text>
</comment>
<gene>
    <name evidence="1" type="ORF">ENX03_09900</name>
</gene>
<sequence>MYYSGVRIVEDNLELTIINEGESIVLHTSIPNRKEEILRIYENRPKTRILIQQHQSVHSVEEIMSSIHHEWKTLPMHELESSRKQFAENIPHLNDTHQIAKLALFHWKSITPQETTDGDFLHELAVGLDENEE</sequence>